<dbReference type="InterPro" id="IPR050313">
    <property type="entry name" value="Carb_Metab_HTH_regulators"/>
</dbReference>
<keyword evidence="1" id="KW-0678">Repressor</keyword>
<dbReference type="Pfam" id="PF00455">
    <property type="entry name" value="DeoRC"/>
    <property type="match status" value="1"/>
</dbReference>
<dbReference type="PRINTS" id="PR00037">
    <property type="entry name" value="HTHLACR"/>
</dbReference>
<dbReference type="InterPro" id="IPR036390">
    <property type="entry name" value="WH_DNA-bd_sf"/>
</dbReference>
<dbReference type="EMBL" id="CP017480">
    <property type="protein sequence ID" value="APG04213.1"/>
    <property type="molecule type" value="Genomic_DNA"/>
</dbReference>
<evidence type="ECO:0000256" key="4">
    <source>
        <dbReference type="ARBA" id="ARBA00023163"/>
    </source>
</evidence>
<dbReference type="GO" id="GO:0003677">
    <property type="term" value="F:DNA binding"/>
    <property type="evidence" value="ECO:0007669"/>
    <property type="project" value="UniProtKB-KW"/>
</dbReference>
<dbReference type="InterPro" id="IPR001034">
    <property type="entry name" value="DeoR_HTH"/>
</dbReference>
<name>A0A1L3ET13_9GAMM</name>
<evidence type="ECO:0000256" key="3">
    <source>
        <dbReference type="ARBA" id="ARBA00023125"/>
    </source>
</evidence>
<proteinExistence type="predicted"/>
<dbReference type="AlphaFoldDB" id="A0A1L3ET13"/>
<dbReference type="STRING" id="1440763.BJI69_10105"/>
<keyword evidence="4" id="KW-0804">Transcription</keyword>
<dbReference type="InterPro" id="IPR014036">
    <property type="entry name" value="DeoR-like_C"/>
</dbReference>
<dbReference type="SUPFAM" id="SSF100950">
    <property type="entry name" value="NagB/RpiA/CoA transferase-like"/>
    <property type="match status" value="1"/>
</dbReference>
<dbReference type="SMART" id="SM00420">
    <property type="entry name" value="HTH_DEOR"/>
    <property type="match status" value="1"/>
</dbReference>
<evidence type="ECO:0000313" key="7">
    <source>
        <dbReference type="Proteomes" id="UP000182987"/>
    </source>
</evidence>
<reference evidence="7" key="1">
    <citation type="submission" date="2016-09" db="EMBL/GenBank/DDBJ databases">
        <authorList>
            <person name="Lysoe E."/>
        </authorList>
    </citation>
    <scope>NUCLEOTIDE SEQUENCE [LARGE SCALE GENOMIC DNA]</scope>
    <source>
        <strain evidence="7">LJ96T</strain>
    </source>
</reference>
<evidence type="ECO:0000259" key="5">
    <source>
        <dbReference type="PROSITE" id="PS51000"/>
    </source>
</evidence>
<dbReference type="Pfam" id="PF08220">
    <property type="entry name" value="HTH_DeoR"/>
    <property type="match status" value="1"/>
</dbReference>
<sequence>MDPRLNRRQEELIAIVQREGFVGVDELASHFDVAPQTIRRDLNLLSDSGLIRRYHGGVSPSSSVENVAYAARQTLQAAEKNRIAASIAKQIPDGSSLFINLGTTNEGVGRALLDHRDLRVITNNLNIALLLSDNPTFEVIVAGGVVRGRDRGVTGEATIELIRQFKVDYGIIGISGIELDGTLLDFDFHEVRVAQAIIEHSRQVYLGADHTKIGRNAMVRLGDFSRVDAWFTDKTPPEPLLPVLEAAGTQLHVAS</sequence>
<feature type="domain" description="HTH deoR-type" evidence="5">
    <location>
        <begin position="5"/>
        <end position="60"/>
    </location>
</feature>
<dbReference type="SUPFAM" id="SSF46785">
    <property type="entry name" value="Winged helix' DNA-binding domain"/>
    <property type="match status" value="1"/>
</dbReference>
<keyword evidence="3" id="KW-0238">DNA-binding</keyword>
<organism evidence="6 7">
    <name type="scientific">Luteibacter rhizovicinus DSM 16549</name>
    <dbReference type="NCBI Taxonomy" id="1440763"/>
    <lineage>
        <taxon>Bacteria</taxon>
        <taxon>Pseudomonadati</taxon>
        <taxon>Pseudomonadota</taxon>
        <taxon>Gammaproteobacteria</taxon>
        <taxon>Lysobacterales</taxon>
        <taxon>Rhodanobacteraceae</taxon>
        <taxon>Luteibacter</taxon>
    </lineage>
</organism>
<protein>
    <submittedName>
        <fullName evidence="6">DeoR family transcriptional regulator</fullName>
    </submittedName>
</protein>
<evidence type="ECO:0000313" key="6">
    <source>
        <dbReference type="EMBL" id="APG04213.1"/>
    </source>
</evidence>
<keyword evidence="2" id="KW-0805">Transcription regulation</keyword>
<dbReference type="Proteomes" id="UP000182987">
    <property type="component" value="Chromosome"/>
</dbReference>
<dbReference type="Gene3D" id="1.10.10.10">
    <property type="entry name" value="Winged helix-like DNA-binding domain superfamily/Winged helix DNA-binding domain"/>
    <property type="match status" value="1"/>
</dbReference>
<dbReference type="PROSITE" id="PS51000">
    <property type="entry name" value="HTH_DEOR_2"/>
    <property type="match status" value="1"/>
</dbReference>
<gene>
    <name evidence="6" type="ORF">BJI69_10105</name>
</gene>
<dbReference type="PROSITE" id="PS00894">
    <property type="entry name" value="HTH_DEOR_1"/>
    <property type="match status" value="1"/>
</dbReference>
<keyword evidence="7" id="KW-1185">Reference proteome</keyword>
<dbReference type="RefSeq" id="WP_046967874.1">
    <property type="nucleotide sequence ID" value="NZ_CP017480.1"/>
</dbReference>
<dbReference type="PANTHER" id="PTHR30363">
    <property type="entry name" value="HTH-TYPE TRANSCRIPTIONAL REGULATOR SRLR-RELATED"/>
    <property type="match status" value="1"/>
</dbReference>
<dbReference type="OrthoDB" id="9814815at2"/>
<evidence type="ECO:0000256" key="2">
    <source>
        <dbReference type="ARBA" id="ARBA00023015"/>
    </source>
</evidence>
<dbReference type="GO" id="GO:0003700">
    <property type="term" value="F:DNA-binding transcription factor activity"/>
    <property type="evidence" value="ECO:0007669"/>
    <property type="project" value="InterPro"/>
</dbReference>
<dbReference type="SMART" id="SM01134">
    <property type="entry name" value="DeoRC"/>
    <property type="match status" value="1"/>
</dbReference>
<dbReference type="InterPro" id="IPR037171">
    <property type="entry name" value="NagB/RpiA_transferase-like"/>
</dbReference>
<dbReference type="Gene3D" id="3.30.750.70">
    <property type="entry name" value="4-hydroxybutyrate coenzyme like domains"/>
    <property type="match status" value="1"/>
</dbReference>
<dbReference type="InterPro" id="IPR036388">
    <property type="entry name" value="WH-like_DNA-bd_sf"/>
</dbReference>
<dbReference type="InterPro" id="IPR018356">
    <property type="entry name" value="Tscrpt_reg_HTH_DeoR_CS"/>
</dbReference>
<accession>A0A1L3ET13</accession>
<dbReference type="KEGG" id="lrz:BJI69_10105"/>
<dbReference type="PANTHER" id="PTHR30363:SF4">
    <property type="entry name" value="GLYCEROL-3-PHOSPHATE REGULON REPRESSOR"/>
    <property type="match status" value="1"/>
</dbReference>
<evidence type="ECO:0000256" key="1">
    <source>
        <dbReference type="ARBA" id="ARBA00022491"/>
    </source>
</evidence>